<organism evidence="1">
    <name type="scientific">marine metagenome</name>
    <dbReference type="NCBI Taxonomy" id="408172"/>
    <lineage>
        <taxon>unclassified sequences</taxon>
        <taxon>metagenomes</taxon>
        <taxon>ecological metagenomes</taxon>
    </lineage>
</organism>
<proteinExistence type="predicted"/>
<sequence>MSIALFPGKFFTGVSYFDNIITVHSSSLS</sequence>
<feature type="non-terminal residue" evidence="1">
    <location>
        <position position="29"/>
    </location>
</feature>
<accession>A0A382YQV6</accession>
<dbReference type="AlphaFoldDB" id="A0A382YQV6"/>
<name>A0A382YQV6_9ZZZZ</name>
<reference evidence="1" key="1">
    <citation type="submission" date="2018-05" db="EMBL/GenBank/DDBJ databases">
        <authorList>
            <person name="Lanie J.A."/>
            <person name="Ng W.-L."/>
            <person name="Kazmierczak K.M."/>
            <person name="Andrzejewski T.M."/>
            <person name="Davidsen T.M."/>
            <person name="Wayne K.J."/>
            <person name="Tettelin H."/>
            <person name="Glass J.I."/>
            <person name="Rusch D."/>
            <person name="Podicherti R."/>
            <person name="Tsui H.-C.T."/>
            <person name="Winkler M.E."/>
        </authorList>
    </citation>
    <scope>NUCLEOTIDE SEQUENCE</scope>
</reference>
<evidence type="ECO:0000313" key="1">
    <source>
        <dbReference type="EMBL" id="SVD85652.1"/>
    </source>
</evidence>
<protein>
    <submittedName>
        <fullName evidence="1">Uncharacterized protein</fullName>
    </submittedName>
</protein>
<dbReference type="EMBL" id="UINC01177818">
    <property type="protein sequence ID" value="SVD85652.1"/>
    <property type="molecule type" value="Genomic_DNA"/>
</dbReference>
<gene>
    <name evidence="1" type="ORF">METZ01_LOCUS438506</name>
</gene>